<dbReference type="AlphaFoldDB" id="A0A062UI49"/>
<dbReference type="Gene3D" id="1.20.1250.20">
    <property type="entry name" value="MFS general substrate transporter like domains"/>
    <property type="match status" value="2"/>
</dbReference>
<feature type="transmembrane region" description="Helical" evidence="6">
    <location>
        <begin position="111"/>
        <end position="132"/>
    </location>
</feature>
<feature type="transmembrane region" description="Helical" evidence="6">
    <location>
        <begin position="172"/>
        <end position="192"/>
    </location>
</feature>
<keyword evidence="5 6" id="KW-0472">Membrane</keyword>
<evidence type="ECO:0000256" key="4">
    <source>
        <dbReference type="ARBA" id="ARBA00022989"/>
    </source>
</evidence>
<dbReference type="STRING" id="1280946.HY29_01300"/>
<evidence type="ECO:0000256" key="2">
    <source>
        <dbReference type="ARBA" id="ARBA00022448"/>
    </source>
</evidence>
<feature type="transmembrane region" description="Helical" evidence="6">
    <location>
        <begin position="56"/>
        <end position="78"/>
    </location>
</feature>
<dbReference type="SUPFAM" id="SSF103473">
    <property type="entry name" value="MFS general substrate transporter"/>
    <property type="match status" value="1"/>
</dbReference>
<feature type="transmembrane region" description="Helical" evidence="6">
    <location>
        <begin position="265"/>
        <end position="285"/>
    </location>
</feature>
<dbReference type="eggNOG" id="COG2271">
    <property type="taxonomic scope" value="Bacteria"/>
</dbReference>
<evidence type="ECO:0000313" key="8">
    <source>
        <dbReference type="EMBL" id="KCZ57393.1"/>
    </source>
</evidence>
<dbReference type="Pfam" id="PF07690">
    <property type="entry name" value="MFS_1"/>
    <property type="match status" value="1"/>
</dbReference>
<dbReference type="InterPro" id="IPR020846">
    <property type="entry name" value="MFS_dom"/>
</dbReference>
<name>A0A062UI49_9PROT</name>
<dbReference type="GO" id="GO:0022857">
    <property type="term" value="F:transmembrane transporter activity"/>
    <property type="evidence" value="ECO:0007669"/>
    <property type="project" value="InterPro"/>
</dbReference>
<feature type="transmembrane region" description="Helical" evidence="6">
    <location>
        <begin position="12"/>
        <end position="36"/>
    </location>
</feature>
<feature type="transmembrane region" description="Helical" evidence="6">
    <location>
        <begin position="297"/>
        <end position="318"/>
    </location>
</feature>
<evidence type="ECO:0000256" key="3">
    <source>
        <dbReference type="ARBA" id="ARBA00022692"/>
    </source>
</evidence>
<organism evidence="8 9">
    <name type="scientific">Hyphomonas beringensis</name>
    <dbReference type="NCBI Taxonomy" id="1280946"/>
    <lineage>
        <taxon>Bacteria</taxon>
        <taxon>Pseudomonadati</taxon>
        <taxon>Pseudomonadota</taxon>
        <taxon>Alphaproteobacteria</taxon>
        <taxon>Hyphomonadales</taxon>
        <taxon>Hyphomonadaceae</taxon>
        <taxon>Hyphomonas</taxon>
    </lineage>
</organism>
<reference evidence="8 9" key="1">
    <citation type="journal article" date="2014" name="Antonie Van Leeuwenhoek">
        <title>Hyphomonas beringensis sp. nov. and Hyphomonas chukchiensis sp. nov., isolated from surface seawater of the Bering Sea and Chukchi Sea.</title>
        <authorList>
            <person name="Li C."/>
            <person name="Lai Q."/>
            <person name="Li G."/>
            <person name="Dong C."/>
            <person name="Wang J."/>
            <person name="Liao Y."/>
            <person name="Shao Z."/>
        </authorList>
    </citation>
    <scope>NUCLEOTIDE SEQUENCE [LARGE SCALE GENOMIC DNA]</scope>
    <source>
        <strain evidence="8 9">25B14_1</strain>
    </source>
</reference>
<evidence type="ECO:0000256" key="6">
    <source>
        <dbReference type="SAM" id="Phobius"/>
    </source>
</evidence>
<dbReference type="PANTHER" id="PTHR23505">
    <property type="entry name" value="SPINSTER"/>
    <property type="match status" value="1"/>
</dbReference>
<dbReference type="EMBL" id="AWFF01000001">
    <property type="protein sequence ID" value="KCZ57393.1"/>
    <property type="molecule type" value="Genomic_DNA"/>
</dbReference>
<evidence type="ECO:0000256" key="5">
    <source>
        <dbReference type="ARBA" id="ARBA00023136"/>
    </source>
</evidence>
<dbReference type="CDD" id="cd17328">
    <property type="entry name" value="MFS_spinster_like"/>
    <property type="match status" value="1"/>
</dbReference>
<protein>
    <recommendedName>
        <fullName evidence="7">Major facilitator superfamily (MFS) profile domain-containing protein</fullName>
    </recommendedName>
</protein>
<keyword evidence="3 6" id="KW-0812">Transmembrane</keyword>
<dbReference type="Proteomes" id="UP000027037">
    <property type="component" value="Unassembled WGS sequence"/>
</dbReference>
<comment type="caution">
    <text evidence="8">The sequence shown here is derived from an EMBL/GenBank/DDBJ whole genome shotgun (WGS) entry which is preliminary data.</text>
</comment>
<dbReference type="InterPro" id="IPR036259">
    <property type="entry name" value="MFS_trans_sf"/>
</dbReference>
<dbReference type="RefSeq" id="WP_034790199.1">
    <property type="nucleotide sequence ID" value="NZ_AWFF01000001.1"/>
</dbReference>
<dbReference type="PATRIC" id="fig|1280946.3.peg.249"/>
<dbReference type="InterPro" id="IPR044770">
    <property type="entry name" value="MFS_spinster-like"/>
</dbReference>
<keyword evidence="9" id="KW-1185">Reference proteome</keyword>
<feature type="transmembrane region" description="Helical" evidence="6">
    <location>
        <begin position="85"/>
        <end position="105"/>
    </location>
</feature>
<dbReference type="OrthoDB" id="7473300at2"/>
<evidence type="ECO:0000259" key="7">
    <source>
        <dbReference type="PROSITE" id="PS50850"/>
    </source>
</evidence>
<comment type="subcellular location">
    <subcellularLocation>
        <location evidence="1">Membrane</location>
        <topology evidence="1">Multi-pass membrane protein</topology>
    </subcellularLocation>
</comment>
<feature type="transmembrane region" description="Helical" evidence="6">
    <location>
        <begin position="393"/>
        <end position="414"/>
    </location>
</feature>
<dbReference type="GO" id="GO:0016020">
    <property type="term" value="C:membrane"/>
    <property type="evidence" value="ECO:0007669"/>
    <property type="project" value="UniProtKB-SubCell"/>
</dbReference>
<feature type="domain" description="Major facilitator superfamily (MFS) profile" evidence="7">
    <location>
        <begin position="14"/>
        <end position="420"/>
    </location>
</feature>
<evidence type="ECO:0000256" key="1">
    <source>
        <dbReference type="ARBA" id="ARBA00004141"/>
    </source>
</evidence>
<dbReference type="PANTHER" id="PTHR23505:SF79">
    <property type="entry name" value="PROTEIN SPINSTER"/>
    <property type="match status" value="1"/>
</dbReference>
<dbReference type="InterPro" id="IPR011701">
    <property type="entry name" value="MFS"/>
</dbReference>
<proteinExistence type="predicted"/>
<feature type="transmembrane region" description="Helical" evidence="6">
    <location>
        <begin position="324"/>
        <end position="346"/>
    </location>
</feature>
<keyword evidence="2" id="KW-0813">Transport</keyword>
<gene>
    <name evidence="8" type="ORF">HY29_01300</name>
</gene>
<feature type="transmembrane region" description="Helical" evidence="6">
    <location>
        <begin position="358"/>
        <end position="381"/>
    </location>
</feature>
<sequence length="440" mass="46968">MNTHPERGIYRYYVLVLLTLSYLLSYMDRQLLSILIEDIGLEFSANGRPLSDMAKGLLMGPAFGMFYATLAVPVAVLADNTSRKNIVAGAITLWSAATAACAAATGFSSLFVARMLVGIGEAGGNAPAHSMLSDYFRKSEISRAIAVFSLGTVLGATIALMAGGVIADLTSWRMTFLIASAPGLLCGALIFFTVKEPERGRFEVKRTKTGEVAFVPALMGLFSNRAYVGTVISHAFAVFMGYVITSWGAALFIRNFEISKTEVGLILGPAILIGGLPGMIAGGYLSDTLGRRDARWMGWIPSAACFLCIPVFLTALFIGGALAMAILFGFGIFVFNIAHAPSLGIIQTVVRPNMRATGAAFAFLLSNVFGLIIGPPLAGWISQQLKPAYGAMSLNYAFALLLTAMIIAGLGFFWTARQLKDFEINGDTPADRNLTRENAL</sequence>
<evidence type="ECO:0000313" key="9">
    <source>
        <dbReference type="Proteomes" id="UP000027037"/>
    </source>
</evidence>
<dbReference type="PROSITE" id="PS50850">
    <property type="entry name" value="MFS"/>
    <property type="match status" value="1"/>
</dbReference>
<accession>A0A062UI49</accession>
<feature type="transmembrane region" description="Helical" evidence="6">
    <location>
        <begin position="144"/>
        <end position="166"/>
    </location>
</feature>
<keyword evidence="4 6" id="KW-1133">Transmembrane helix</keyword>
<feature type="transmembrane region" description="Helical" evidence="6">
    <location>
        <begin position="226"/>
        <end position="253"/>
    </location>
</feature>